<dbReference type="PANTHER" id="PTHR31476">
    <property type="entry name" value="PROTEIN WHAT'S THIS FACTOR 1 HOMOLOG, CHLOROPLASTIC"/>
    <property type="match status" value="1"/>
</dbReference>
<sequence>MAVLAQFSTNLRLLRHRLTTVRTFVDAKIKWVRDPYLDTAVEKEKHLKPMLSLKTLILSQPSKTLPLSAASVHAHRLRLPTAAAKFVKKYPSVFVRFRLRHRLSLPHIKLASRALIAHKEEALVLDSPIHRKNAAERLARLLMLAGARRLPLKIIDGLEFDLGLPHNYVLTLVSEFPEYFQICSMHCDDSNSCEMLGLELISWRDDLAISVMERRVMNVGLGGRRGMRISFPMELPRGFDLEKKVRNWVDEWQKLPYISPYENAFHLPPNGDQSEKWAVAVLHELLHLLVSKKTEIENVYRLGDYLGFGKRFKKALVHHPGIFYVSNKLKTQTVVLREAYRKDLLVEKHPLMGMRYRYIHLMNKTVRQSKAIRTGDHRRRKQIV</sequence>
<feature type="domain" description="PORR" evidence="1">
    <location>
        <begin position="32"/>
        <end position="365"/>
    </location>
</feature>
<dbReference type="InterPro" id="IPR045040">
    <property type="entry name" value="PORR_fam"/>
</dbReference>
<gene>
    <name evidence="2" type="ORF">Acr_06g0013160</name>
</gene>
<evidence type="ECO:0000313" key="3">
    <source>
        <dbReference type="Proteomes" id="UP000585474"/>
    </source>
</evidence>
<accession>A0A7J0ET33</accession>
<keyword evidence="3" id="KW-1185">Reference proteome</keyword>
<dbReference type="InterPro" id="IPR021099">
    <property type="entry name" value="PORR_domain"/>
</dbReference>
<dbReference type="Pfam" id="PF11955">
    <property type="entry name" value="PORR"/>
    <property type="match status" value="1"/>
</dbReference>
<organism evidence="2 3">
    <name type="scientific">Actinidia rufa</name>
    <dbReference type="NCBI Taxonomy" id="165716"/>
    <lineage>
        <taxon>Eukaryota</taxon>
        <taxon>Viridiplantae</taxon>
        <taxon>Streptophyta</taxon>
        <taxon>Embryophyta</taxon>
        <taxon>Tracheophyta</taxon>
        <taxon>Spermatophyta</taxon>
        <taxon>Magnoliopsida</taxon>
        <taxon>eudicotyledons</taxon>
        <taxon>Gunneridae</taxon>
        <taxon>Pentapetalae</taxon>
        <taxon>asterids</taxon>
        <taxon>Ericales</taxon>
        <taxon>Actinidiaceae</taxon>
        <taxon>Actinidia</taxon>
    </lineage>
</organism>
<reference evidence="2 3" key="1">
    <citation type="submission" date="2019-07" db="EMBL/GenBank/DDBJ databases">
        <title>De Novo Assembly of kiwifruit Actinidia rufa.</title>
        <authorList>
            <person name="Sugita-Konishi S."/>
            <person name="Sato K."/>
            <person name="Mori E."/>
            <person name="Abe Y."/>
            <person name="Kisaki G."/>
            <person name="Hamano K."/>
            <person name="Suezawa K."/>
            <person name="Otani M."/>
            <person name="Fukuda T."/>
            <person name="Manabe T."/>
            <person name="Gomi K."/>
            <person name="Tabuchi M."/>
            <person name="Akimitsu K."/>
            <person name="Kataoka I."/>
        </authorList>
    </citation>
    <scope>NUCLEOTIDE SEQUENCE [LARGE SCALE GENOMIC DNA]</scope>
    <source>
        <strain evidence="3">cv. Fuchu</strain>
    </source>
</reference>
<proteinExistence type="predicted"/>
<keyword evidence="2" id="KW-0378">Hydrolase</keyword>
<protein>
    <submittedName>
        <fullName evidence="2">Ubiquitin carboxyl-terminal hydrolase family protein</fullName>
    </submittedName>
</protein>
<dbReference type="AlphaFoldDB" id="A0A7J0ET33"/>
<name>A0A7J0ET33_9ERIC</name>
<evidence type="ECO:0000313" key="2">
    <source>
        <dbReference type="EMBL" id="GFY89376.1"/>
    </source>
</evidence>
<evidence type="ECO:0000259" key="1">
    <source>
        <dbReference type="Pfam" id="PF11955"/>
    </source>
</evidence>
<dbReference type="EMBL" id="BJWL01000006">
    <property type="protein sequence ID" value="GFY89376.1"/>
    <property type="molecule type" value="Genomic_DNA"/>
</dbReference>
<dbReference type="PANTHER" id="PTHR31476:SF19">
    <property type="entry name" value="UBIQUITIN CARBOXYL-TERMINAL HYDROLASE FAMILY PROTEIN"/>
    <property type="match status" value="1"/>
</dbReference>
<dbReference type="GO" id="GO:0016787">
    <property type="term" value="F:hydrolase activity"/>
    <property type="evidence" value="ECO:0007669"/>
    <property type="project" value="UniProtKB-KW"/>
</dbReference>
<dbReference type="GO" id="GO:0003723">
    <property type="term" value="F:RNA binding"/>
    <property type="evidence" value="ECO:0007669"/>
    <property type="project" value="InterPro"/>
</dbReference>
<comment type="caution">
    <text evidence="2">The sequence shown here is derived from an EMBL/GenBank/DDBJ whole genome shotgun (WGS) entry which is preliminary data.</text>
</comment>
<dbReference type="Proteomes" id="UP000585474">
    <property type="component" value="Unassembled WGS sequence"/>
</dbReference>
<dbReference type="OrthoDB" id="1892230at2759"/>